<dbReference type="RefSeq" id="XP_009164936.1">
    <property type="nucleotide sequence ID" value="XM_009166672.1"/>
</dbReference>
<evidence type="ECO:0000313" key="2">
    <source>
        <dbReference type="EMBL" id="KER31343.1"/>
    </source>
</evidence>
<gene>
    <name evidence="2" type="ORF">T265_12998</name>
</gene>
<sequence length="265" mass="30274">MGCRLSLRISLSYTLNAVQLEGFAGQKPETKFHLVMNGPEITEATIANWQLEYRNMLSPSLRFISMQSIYLSVFHSLINGKNSVESEGFGKQSVDLLLDSVLLLTQKLRRAKWIMVEHALHLKDRLPVDRTRNCVCKIKCNDCTKVYIGQTARELHTRIGEHKRSIKRPPRNVDYYQATVKDSTVAKHALDTEQRIDLENVYTLRRNSRFTTQLLVTEAVEIAKHLSVNRIEGKRVEIGFKSAEITRGGVQLLEKWCGSKSTKSK</sequence>
<accession>A0A074ZV47</accession>
<proteinExistence type="predicted"/>
<organism evidence="2 3">
    <name type="scientific">Opisthorchis viverrini</name>
    <name type="common">Southeast Asian liver fluke</name>
    <dbReference type="NCBI Taxonomy" id="6198"/>
    <lineage>
        <taxon>Eukaryota</taxon>
        <taxon>Metazoa</taxon>
        <taxon>Spiralia</taxon>
        <taxon>Lophotrochozoa</taxon>
        <taxon>Platyhelminthes</taxon>
        <taxon>Trematoda</taxon>
        <taxon>Digenea</taxon>
        <taxon>Opisthorchiida</taxon>
        <taxon>Opisthorchiata</taxon>
        <taxon>Opisthorchiidae</taxon>
        <taxon>Opisthorchis</taxon>
    </lineage>
</organism>
<evidence type="ECO:0000313" key="3">
    <source>
        <dbReference type="Proteomes" id="UP000054324"/>
    </source>
</evidence>
<dbReference type="PROSITE" id="PS00028">
    <property type="entry name" value="ZINC_FINGER_C2H2_1"/>
    <property type="match status" value="1"/>
</dbReference>
<dbReference type="KEGG" id="ovi:T265_12998"/>
<dbReference type="EMBL" id="KL596647">
    <property type="protein sequence ID" value="KER31343.1"/>
    <property type="molecule type" value="Genomic_DNA"/>
</dbReference>
<keyword evidence="3" id="KW-1185">Reference proteome</keyword>
<dbReference type="OrthoDB" id="6782675at2759"/>
<dbReference type="Proteomes" id="UP000054324">
    <property type="component" value="Unassembled WGS sequence"/>
</dbReference>
<feature type="domain" description="C2H2-type" evidence="1">
    <location>
        <begin position="140"/>
        <end position="162"/>
    </location>
</feature>
<reference evidence="2 3" key="1">
    <citation type="submission" date="2013-11" db="EMBL/GenBank/DDBJ databases">
        <title>Opisthorchis viverrini - life in the bile duct.</title>
        <authorList>
            <person name="Young N.D."/>
            <person name="Nagarajan N."/>
            <person name="Lin S.J."/>
            <person name="Korhonen P.K."/>
            <person name="Jex A.R."/>
            <person name="Hall R.S."/>
            <person name="Safavi-Hemami H."/>
            <person name="Kaewkong W."/>
            <person name="Bertrand D."/>
            <person name="Gao S."/>
            <person name="Seet Q."/>
            <person name="Wongkham S."/>
            <person name="Teh B.T."/>
            <person name="Wongkham C."/>
            <person name="Intapan P.M."/>
            <person name="Maleewong W."/>
            <person name="Yang X."/>
            <person name="Hu M."/>
            <person name="Wang Z."/>
            <person name="Hofmann A."/>
            <person name="Sternberg P.W."/>
            <person name="Tan P."/>
            <person name="Wang J."/>
            <person name="Gasser R.B."/>
        </authorList>
    </citation>
    <scope>NUCLEOTIDE SEQUENCE [LARGE SCALE GENOMIC DNA]</scope>
</reference>
<dbReference type="InterPro" id="IPR013087">
    <property type="entry name" value="Znf_C2H2_type"/>
</dbReference>
<dbReference type="CDD" id="cd10442">
    <property type="entry name" value="GIY-YIG_PLEs"/>
    <property type="match status" value="1"/>
</dbReference>
<name>A0A074ZV47_OPIVI</name>
<dbReference type="STRING" id="6198.A0A074ZV47"/>
<protein>
    <recommendedName>
        <fullName evidence="1">C2H2-type domain-containing protein</fullName>
    </recommendedName>
</protein>
<dbReference type="AlphaFoldDB" id="A0A074ZV47"/>
<dbReference type="GeneID" id="20327166"/>
<evidence type="ECO:0000259" key="1">
    <source>
        <dbReference type="PROSITE" id="PS00028"/>
    </source>
</evidence>
<dbReference type="CTD" id="20327166"/>